<feature type="domain" description="Phospholipase A2-like central" evidence="12">
    <location>
        <begin position="125"/>
        <end position="218"/>
    </location>
</feature>
<dbReference type="PANTHER" id="PTHR12253">
    <property type="entry name" value="RH14732P"/>
    <property type="match status" value="1"/>
</dbReference>
<dbReference type="Pfam" id="PF05826">
    <property type="entry name" value="Phospholip_A2_2"/>
    <property type="match status" value="1"/>
</dbReference>
<feature type="compositionally biased region" description="Basic residues" evidence="10">
    <location>
        <begin position="564"/>
        <end position="581"/>
    </location>
</feature>
<proteinExistence type="predicted"/>
<feature type="region of interest" description="Disordered" evidence="10">
    <location>
        <begin position="322"/>
        <end position="370"/>
    </location>
</feature>
<evidence type="ECO:0000256" key="6">
    <source>
        <dbReference type="ARBA" id="ARBA00022801"/>
    </source>
</evidence>
<feature type="chain" id="PRO_5019442028" description="phospholipase A2" evidence="11">
    <location>
        <begin position="22"/>
        <end position="603"/>
    </location>
</feature>
<dbReference type="GO" id="GO:0004623">
    <property type="term" value="F:phospholipase A2 activity"/>
    <property type="evidence" value="ECO:0007669"/>
    <property type="project" value="UniProtKB-EC"/>
</dbReference>
<evidence type="ECO:0000259" key="12">
    <source>
        <dbReference type="Pfam" id="PF05826"/>
    </source>
</evidence>
<dbReference type="OMA" id="VMNDESY"/>
<dbReference type="InterPro" id="IPR033113">
    <property type="entry name" value="PLA2_histidine"/>
</dbReference>
<dbReference type="GO" id="GO:0046872">
    <property type="term" value="F:metal ion binding"/>
    <property type="evidence" value="ECO:0007669"/>
    <property type="project" value="UniProtKB-KW"/>
</dbReference>
<comment type="cofactor">
    <cofactor evidence="1">
        <name>Ca(2+)</name>
        <dbReference type="ChEBI" id="CHEBI:29108"/>
    </cofactor>
</comment>
<feature type="compositionally biased region" description="Basic residues" evidence="10">
    <location>
        <begin position="346"/>
        <end position="370"/>
    </location>
</feature>
<evidence type="ECO:0000256" key="3">
    <source>
        <dbReference type="ARBA" id="ARBA00013278"/>
    </source>
</evidence>
<dbReference type="GO" id="GO:0006644">
    <property type="term" value="P:phospholipid metabolic process"/>
    <property type="evidence" value="ECO:0007669"/>
    <property type="project" value="InterPro"/>
</dbReference>
<feature type="region of interest" description="Disordered" evidence="10">
    <location>
        <begin position="549"/>
        <end position="603"/>
    </location>
</feature>
<keyword evidence="14" id="KW-1185">Reference proteome</keyword>
<evidence type="ECO:0000256" key="8">
    <source>
        <dbReference type="ARBA" id="ARBA00023098"/>
    </source>
</evidence>
<evidence type="ECO:0000256" key="1">
    <source>
        <dbReference type="ARBA" id="ARBA00001913"/>
    </source>
</evidence>
<feature type="compositionally biased region" description="Low complexity" evidence="10">
    <location>
        <begin position="322"/>
        <end position="334"/>
    </location>
</feature>
<evidence type="ECO:0000313" key="13">
    <source>
        <dbReference type="EMBL" id="GCC23647.1"/>
    </source>
</evidence>
<protein>
    <recommendedName>
        <fullName evidence="3">phospholipase A2</fullName>
        <ecNumber evidence="3">3.1.1.4</ecNumber>
    </recommendedName>
</protein>
<evidence type="ECO:0000313" key="14">
    <source>
        <dbReference type="Proteomes" id="UP000287033"/>
    </source>
</evidence>
<evidence type="ECO:0000256" key="4">
    <source>
        <dbReference type="ARBA" id="ARBA00022525"/>
    </source>
</evidence>
<dbReference type="AlphaFoldDB" id="A0A401RZR2"/>
<comment type="caution">
    <text evidence="13">The sequence shown here is derived from an EMBL/GenBank/DDBJ whole genome shotgun (WGS) entry which is preliminary data.</text>
</comment>
<dbReference type="Gene3D" id="1.20.90.10">
    <property type="entry name" value="Phospholipase A2 domain"/>
    <property type="match status" value="1"/>
</dbReference>
<dbReference type="OrthoDB" id="6075074at2759"/>
<dbReference type="CDD" id="cd04704">
    <property type="entry name" value="PLA2_bee_venom_like"/>
    <property type="match status" value="1"/>
</dbReference>
<dbReference type="PROSITE" id="PS00118">
    <property type="entry name" value="PA2_HIS"/>
    <property type="match status" value="1"/>
</dbReference>
<dbReference type="GO" id="GO:0005576">
    <property type="term" value="C:extracellular region"/>
    <property type="evidence" value="ECO:0007669"/>
    <property type="project" value="UniProtKB-SubCell"/>
</dbReference>
<keyword evidence="5" id="KW-0479">Metal-binding</keyword>
<keyword evidence="11" id="KW-0732">Signal</keyword>
<evidence type="ECO:0000256" key="9">
    <source>
        <dbReference type="ARBA" id="ARBA00023157"/>
    </source>
</evidence>
<evidence type="ECO:0000256" key="5">
    <source>
        <dbReference type="ARBA" id="ARBA00022723"/>
    </source>
</evidence>
<dbReference type="InterPro" id="IPR036444">
    <property type="entry name" value="PLipase_A2_dom_sf"/>
</dbReference>
<dbReference type="EC" id="3.1.1.4" evidence="3"/>
<dbReference type="GO" id="GO:0050482">
    <property type="term" value="P:arachidonate secretion"/>
    <property type="evidence" value="ECO:0007669"/>
    <property type="project" value="InterPro"/>
</dbReference>
<feature type="signal peptide" evidence="11">
    <location>
        <begin position="1"/>
        <end position="21"/>
    </location>
</feature>
<accession>A0A401RZR2</accession>
<keyword evidence="7" id="KW-0106">Calcium</keyword>
<dbReference type="EMBL" id="BEZZ01000035">
    <property type="protein sequence ID" value="GCC23647.1"/>
    <property type="molecule type" value="Genomic_DNA"/>
</dbReference>
<dbReference type="SUPFAM" id="SSF48619">
    <property type="entry name" value="Phospholipase A2, PLA2"/>
    <property type="match status" value="1"/>
</dbReference>
<gene>
    <name evidence="13" type="ORF">chiPu_0002045</name>
</gene>
<keyword evidence="4" id="KW-0964">Secreted</keyword>
<dbReference type="Proteomes" id="UP000287033">
    <property type="component" value="Unassembled WGS sequence"/>
</dbReference>
<organism evidence="13 14">
    <name type="scientific">Chiloscyllium punctatum</name>
    <name type="common">Brownbanded bambooshark</name>
    <name type="synonym">Hemiscyllium punctatum</name>
    <dbReference type="NCBI Taxonomy" id="137246"/>
    <lineage>
        <taxon>Eukaryota</taxon>
        <taxon>Metazoa</taxon>
        <taxon>Chordata</taxon>
        <taxon>Craniata</taxon>
        <taxon>Vertebrata</taxon>
        <taxon>Chondrichthyes</taxon>
        <taxon>Elasmobranchii</taxon>
        <taxon>Galeomorphii</taxon>
        <taxon>Galeoidea</taxon>
        <taxon>Orectolobiformes</taxon>
        <taxon>Hemiscylliidae</taxon>
        <taxon>Chiloscyllium</taxon>
    </lineage>
</organism>
<dbReference type="FunFam" id="1.20.90.10:FF:000002">
    <property type="entry name" value="Phospholipase A2 group III"/>
    <property type="match status" value="1"/>
</dbReference>
<evidence type="ECO:0000256" key="11">
    <source>
        <dbReference type="SAM" id="SignalP"/>
    </source>
</evidence>
<comment type="subcellular location">
    <subcellularLocation>
        <location evidence="2">Secreted</location>
    </subcellularLocation>
</comment>
<name>A0A401RZR2_CHIPU</name>
<keyword evidence="9" id="KW-1015">Disulfide bond</keyword>
<evidence type="ECO:0000256" key="10">
    <source>
        <dbReference type="SAM" id="MobiDB-lite"/>
    </source>
</evidence>
<evidence type="ECO:0000256" key="2">
    <source>
        <dbReference type="ARBA" id="ARBA00004613"/>
    </source>
</evidence>
<sequence>MGALSLALLLLLLSLAALSRQREPGAAASYLSDGRYCAEARGAGYARISDGTLLLWLEGEAEREAGRPPGCSVSTEPRAVSSFMRECELRAAPLPPGTELRDAWSRCQAGPEHTPLRRSKRGFTYPGTLWCGAGNNADSYDHLGEFAETDKCCREHDHCEHVIHPFAYSYGHRNLRLYTLSHCDCDTELKRCLRNVNDTSSMVVGQAFFNVLEVPCFDLTYKEQCVERYWYGWCKKYDHVLIAVPRESGLYDYGGELIDLTVTQNPTSDSSTSFSSISNIPSFTAAPETSKPGATWQQSTLGQMFHAAEDVLKVMVSVTPSSAPSTVPSPVSNSENNKTHVTLDKAKKKKGRKSNKRRKGKGRKKNRKAKLYSKTTEATNVLPILEKKIPNKENYFTEIEKIRNNEFNHLFDNSLDLGIKENAFNDVMNDESYRVDSFTQVYQMPSVAATKPLRRFQSYGDESFIPLAFTQVPNSEFYSEGVTAKSLLKLQDAHQLHREEAFTQPPTKPSHDSHFNKQISVLTVLMSGQYRAEVSTPLTVQKKLKVATNVKLKANQSAPPSERKNKKPRHKRKGRRRKHQKSKESKLILPTASSKTSHDILIN</sequence>
<keyword evidence="8" id="KW-0443">Lipid metabolism</keyword>
<dbReference type="STRING" id="137246.A0A401RZR2"/>
<evidence type="ECO:0000256" key="7">
    <source>
        <dbReference type="ARBA" id="ARBA00022837"/>
    </source>
</evidence>
<keyword evidence="6" id="KW-0378">Hydrolase</keyword>
<reference evidence="13 14" key="1">
    <citation type="journal article" date="2018" name="Nat. Ecol. Evol.">
        <title>Shark genomes provide insights into elasmobranch evolution and the origin of vertebrates.</title>
        <authorList>
            <person name="Hara Y"/>
            <person name="Yamaguchi K"/>
            <person name="Onimaru K"/>
            <person name="Kadota M"/>
            <person name="Koyanagi M"/>
            <person name="Keeley SD"/>
            <person name="Tatsumi K"/>
            <person name="Tanaka K"/>
            <person name="Motone F"/>
            <person name="Kageyama Y"/>
            <person name="Nozu R"/>
            <person name="Adachi N"/>
            <person name="Nishimura O"/>
            <person name="Nakagawa R"/>
            <person name="Tanegashima C"/>
            <person name="Kiyatake I"/>
            <person name="Matsumoto R"/>
            <person name="Murakumo K"/>
            <person name="Nishida K"/>
            <person name="Terakita A"/>
            <person name="Kuratani S"/>
            <person name="Sato K"/>
            <person name="Hyodo S Kuraku.S."/>
        </authorList>
    </citation>
    <scope>NUCLEOTIDE SEQUENCE [LARGE SCALE GENOMIC DNA]</scope>
</reference>
<dbReference type="InterPro" id="IPR016090">
    <property type="entry name" value="PLA2-like_dom"/>
</dbReference>